<gene>
    <name evidence="2" type="ORF">EOD42_22250</name>
</gene>
<reference evidence="2 3" key="1">
    <citation type="submission" date="2019-01" db="EMBL/GenBank/DDBJ databases">
        <authorList>
            <person name="Chen W.-M."/>
        </authorList>
    </citation>
    <scope>NUCLEOTIDE SEQUENCE [LARGE SCALE GENOMIC DNA]</scope>
    <source>
        <strain evidence="2 3">CCP-6</strain>
    </source>
</reference>
<dbReference type="AlphaFoldDB" id="A0A437M0Y7"/>
<comment type="caution">
    <text evidence="2">The sequence shown here is derived from an EMBL/GenBank/DDBJ whole genome shotgun (WGS) entry which is preliminary data.</text>
</comment>
<dbReference type="RefSeq" id="WP_127789796.1">
    <property type="nucleotide sequence ID" value="NZ_SACL01000011.1"/>
</dbReference>
<name>A0A437M0Y7_9PROT</name>
<keyword evidence="3" id="KW-1185">Reference proteome</keyword>
<evidence type="ECO:0000313" key="3">
    <source>
        <dbReference type="Proteomes" id="UP000282957"/>
    </source>
</evidence>
<dbReference type="EMBL" id="SACL01000011">
    <property type="protein sequence ID" value="RVT91379.1"/>
    <property type="molecule type" value="Genomic_DNA"/>
</dbReference>
<evidence type="ECO:0000256" key="1">
    <source>
        <dbReference type="SAM" id="MobiDB-lite"/>
    </source>
</evidence>
<feature type="region of interest" description="Disordered" evidence="1">
    <location>
        <begin position="63"/>
        <end position="84"/>
    </location>
</feature>
<sequence length="84" mass="8739">MSGTVLMLAYLCQPPAAPSRAMLCVAREVTASTCHEAAAITEAGLPPDRTWHMVACLAGPVFTPRPATTAPAPARRPAQGNSRP</sequence>
<dbReference type="Proteomes" id="UP000282957">
    <property type="component" value="Unassembled WGS sequence"/>
</dbReference>
<feature type="compositionally biased region" description="Low complexity" evidence="1">
    <location>
        <begin position="64"/>
        <end position="78"/>
    </location>
</feature>
<evidence type="ECO:0000313" key="2">
    <source>
        <dbReference type="EMBL" id="RVT91379.1"/>
    </source>
</evidence>
<accession>A0A437M0Y7</accession>
<proteinExistence type="predicted"/>
<organism evidence="2 3">
    <name type="scientific">Rhodovarius crocodyli</name>
    <dbReference type="NCBI Taxonomy" id="1979269"/>
    <lineage>
        <taxon>Bacteria</taxon>
        <taxon>Pseudomonadati</taxon>
        <taxon>Pseudomonadota</taxon>
        <taxon>Alphaproteobacteria</taxon>
        <taxon>Acetobacterales</taxon>
        <taxon>Roseomonadaceae</taxon>
        <taxon>Rhodovarius</taxon>
    </lineage>
</organism>
<protein>
    <submittedName>
        <fullName evidence="2">Uncharacterized protein</fullName>
    </submittedName>
</protein>